<evidence type="ECO:0000256" key="14">
    <source>
        <dbReference type="ARBA" id="ARBA00037916"/>
    </source>
</evidence>
<name>A0A061FGH8_THECC</name>
<evidence type="ECO:0000256" key="9">
    <source>
        <dbReference type="ARBA" id="ARBA00023136"/>
    </source>
</evidence>
<protein>
    <recommendedName>
        <fullName evidence="18">Glutathione S-transferase 3, mitochondrial</fullName>
        <ecNumber evidence="15">4.4.1.20</ecNumber>
    </recommendedName>
    <alternativeName>
        <fullName evidence="19">Glutathione peroxidase MGST3</fullName>
    </alternativeName>
    <alternativeName>
        <fullName evidence="20">LTC4 synthase MGST3</fullName>
    </alternativeName>
</protein>
<dbReference type="GO" id="GO:0005783">
    <property type="term" value="C:endoplasmic reticulum"/>
    <property type="evidence" value="ECO:0000318"/>
    <property type="project" value="GO_Central"/>
</dbReference>
<accession>A0A061FGH8</accession>
<evidence type="ECO:0000256" key="19">
    <source>
        <dbReference type="ARBA" id="ARBA00075145"/>
    </source>
</evidence>
<evidence type="ECO:0000256" key="13">
    <source>
        <dbReference type="ARBA" id="ARBA00037884"/>
    </source>
</evidence>
<evidence type="ECO:0000256" key="5">
    <source>
        <dbReference type="ARBA" id="ARBA00022989"/>
    </source>
</evidence>
<evidence type="ECO:0000259" key="22">
    <source>
        <dbReference type="Pfam" id="PF13966"/>
    </source>
</evidence>
<dbReference type="GO" id="GO:0004364">
    <property type="term" value="F:glutathione transferase activity"/>
    <property type="evidence" value="ECO:0000318"/>
    <property type="project" value="GO_Central"/>
</dbReference>
<dbReference type="GO" id="GO:0006691">
    <property type="term" value="P:leukotriene metabolic process"/>
    <property type="evidence" value="ECO:0007669"/>
    <property type="project" value="UniProtKB-ARBA"/>
</dbReference>
<keyword evidence="9 21" id="KW-0472">Membrane</keyword>
<comment type="catalytic activity">
    <reaction evidence="16">
        <text>leukotriene C4 = leukotriene A4 + glutathione</text>
        <dbReference type="Rhea" id="RHEA:17617"/>
        <dbReference type="ChEBI" id="CHEBI:57463"/>
        <dbReference type="ChEBI" id="CHEBI:57925"/>
        <dbReference type="ChEBI" id="CHEBI:57973"/>
        <dbReference type="EC" id="4.4.1.20"/>
    </reaction>
    <physiologicalReaction direction="right-to-left" evidence="16">
        <dbReference type="Rhea" id="RHEA:17619"/>
    </physiologicalReaction>
</comment>
<dbReference type="EMBL" id="CM001886">
    <property type="protein sequence ID" value="EOY16018.1"/>
    <property type="molecule type" value="Genomic_DNA"/>
</dbReference>
<organism evidence="23 24">
    <name type="scientific">Theobroma cacao</name>
    <name type="common">Cacao</name>
    <name type="synonym">Cocoa</name>
    <dbReference type="NCBI Taxonomy" id="3641"/>
    <lineage>
        <taxon>Eukaryota</taxon>
        <taxon>Viridiplantae</taxon>
        <taxon>Streptophyta</taxon>
        <taxon>Embryophyta</taxon>
        <taxon>Tracheophyta</taxon>
        <taxon>Spermatophyta</taxon>
        <taxon>Magnoliopsida</taxon>
        <taxon>eudicotyledons</taxon>
        <taxon>Gunneridae</taxon>
        <taxon>Pentapetalae</taxon>
        <taxon>rosids</taxon>
        <taxon>malvids</taxon>
        <taxon>Malvales</taxon>
        <taxon>Malvaceae</taxon>
        <taxon>Byttnerioideae</taxon>
        <taxon>Theobroma</taxon>
    </lineage>
</organism>
<dbReference type="InterPro" id="IPR001129">
    <property type="entry name" value="Membr-assoc_MAPEG"/>
</dbReference>
<comment type="subcellular location">
    <subcellularLocation>
        <location evidence="1">Mitochondrion outer membrane</location>
        <topology evidence="1">Multi-pass membrane protein</topology>
    </subcellularLocation>
</comment>
<dbReference type="InterPro" id="IPR023352">
    <property type="entry name" value="MAPEG-like_dom_sf"/>
</dbReference>
<dbReference type="GO" id="GO:0005635">
    <property type="term" value="C:nuclear envelope"/>
    <property type="evidence" value="ECO:0000318"/>
    <property type="project" value="GO_Central"/>
</dbReference>
<keyword evidence="11" id="KW-0456">Lyase</keyword>
<feature type="transmembrane region" description="Helical" evidence="21">
    <location>
        <begin position="78"/>
        <end position="102"/>
    </location>
</feature>
<evidence type="ECO:0000256" key="4">
    <source>
        <dbReference type="ARBA" id="ARBA00022787"/>
    </source>
</evidence>
<dbReference type="FunFam" id="1.20.120.550:FF:000004">
    <property type="entry name" value="Microsomal glutathione S-transferase 3"/>
    <property type="match status" value="1"/>
</dbReference>
<dbReference type="eggNOG" id="ENOG502S4E5">
    <property type="taxonomic scope" value="Eukaryota"/>
</dbReference>
<dbReference type="EC" id="4.4.1.20" evidence="15"/>
<keyword evidence="8" id="KW-0496">Mitochondrion</keyword>
<dbReference type="Proteomes" id="UP000026915">
    <property type="component" value="Chromosome 8"/>
</dbReference>
<reference evidence="23 24" key="1">
    <citation type="journal article" date="2013" name="Genome Biol.">
        <title>The genome sequence of the most widely cultivated cacao type and its use to identify candidate genes regulating pod color.</title>
        <authorList>
            <person name="Motamayor J.C."/>
            <person name="Mockaitis K."/>
            <person name="Schmutz J."/>
            <person name="Haiminen N."/>
            <person name="Iii D.L."/>
            <person name="Cornejo O."/>
            <person name="Findley S.D."/>
            <person name="Zheng P."/>
            <person name="Utro F."/>
            <person name="Royaert S."/>
            <person name="Saski C."/>
            <person name="Jenkins J."/>
            <person name="Podicheti R."/>
            <person name="Zhao M."/>
            <person name="Scheffler B.E."/>
            <person name="Stack J.C."/>
            <person name="Feltus F.A."/>
            <person name="Mustiga G.M."/>
            <person name="Amores F."/>
            <person name="Phillips W."/>
            <person name="Marelli J.P."/>
            <person name="May G.D."/>
            <person name="Shapiro H."/>
            <person name="Ma J."/>
            <person name="Bustamante C.D."/>
            <person name="Schnell R.J."/>
            <person name="Main D."/>
            <person name="Gilbert D."/>
            <person name="Parida L."/>
            <person name="Kuhn D.N."/>
        </authorList>
    </citation>
    <scope>NUCLEOTIDE SEQUENCE [LARGE SCALE GENOMIC DNA]</scope>
    <source>
        <strain evidence="24">cv. Matina 1-6</strain>
    </source>
</reference>
<keyword evidence="24" id="KW-1185">Reference proteome</keyword>
<evidence type="ECO:0000256" key="6">
    <source>
        <dbReference type="ARBA" id="ARBA00023002"/>
    </source>
</evidence>
<dbReference type="InterPro" id="IPR026960">
    <property type="entry name" value="RVT-Znf"/>
</dbReference>
<comment type="pathway">
    <text evidence="13">Lipid metabolism; leukotriene C4 biosynthesis.</text>
</comment>
<dbReference type="GO" id="GO:0005741">
    <property type="term" value="C:mitochondrial outer membrane"/>
    <property type="evidence" value="ECO:0007669"/>
    <property type="project" value="UniProtKB-SubCell"/>
</dbReference>
<evidence type="ECO:0000256" key="2">
    <source>
        <dbReference type="ARBA" id="ARBA00022679"/>
    </source>
</evidence>
<keyword evidence="5 21" id="KW-1133">Transmembrane helix</keyword>
<keyword evidence="10" id="KW-0564">Palmitate</keyword>
<dbReference type="Pfam" id="PF13966">
    <property type="entry name" value="zf-RVT"/>
    <property type="match status" value="1"/>
</dbReference>
<evidence type="ECO:0000256" key="7">
    <source>
        <dbReference type="ARBA" id="ARBA00023098"/>
    </source>
</evidence>
<evidence type="ECO:0000256" key="8">
    <source>
        <dbReference type="ARBA" id="ARBA00023128"/>
    </source>
</evidence>
<evidence type="ECO:0000256" key="3">
    <source>
        <dbReference type="ARBA" id="ARBA00022692"/>
    </source>
</evidence>
<dbReference type="InParanoid" id="A0A061FGH8"/>
<dbReference type="GO" id="GO:0006629">
    <property type="term" value="P:lipid metabolic process"/>
    <property type="evidence" value="ECO:0007669"/>
    <property type="project" value="UniProtKB-KW"/>
</dbReference>
<evidence type="ECO:0000313" key="23">
    <source>
        <dbReference type="EMBL" id="EOY16018.1"/>
    </source>
</evidence>
<dbReference type="Gene3D" id="1.20.120.550">
    <property type="entry name" value="Membrane associated eicosanoid/glutathione metabolism-like domain"/>
    <property type="match status" value="1"/>
</dbReference>
<evidence type="ECO:0000256" key="11">
    <source>
        <dbReference type="ARBA" id="ARBA00023239"/>
    </source>
</evidence>
<evidence type="ECO:0000256" key="21">
    <source>
        <dbReference type="SAM" id="Phobius"/>
    </source>
</evidence>
<evidence type="ECO:0000256" key="16">
    <source>
        <dbReference type="ARBA" id="ARBA00049298"/>
    </source>
</evidence>
<evidence type="ECO:0000256" key="12">
    <source>
        <dbReference type="ARBA" id="ARBA00023288"/>
    </source>
</evidence>
<feature type="domain" description="Reverse transcriptase zinc-binding" evidence="22">
    <location>
        <begin position="330"/>
        <end position="381"/>
    </location>
</feature>
<keyword evidence="2" id="KW-0808">Transferase</keyword>
<feature type="transmembrane region" description="Helical" evidence="21">
    <location>
        <begin position="13"/>
        <end position="32"/>
    </location>
</feature>
<dbReference type="STRING" id="3641.A0A061FGH8"/>
<keyword evidence="4" id="KW-1000">Mitochondrion outer membrane</keyword>
<dbReference type="InterPro" id="IPR050997">
    <property type="entry name" value="MAPEG"/>
</dbReference>
<proteinExistence type="predicted"/>
<evidence type="ECO:0000256" key="18">
    <source>
        <dbReference type="ARBA" id="ARBA00069748"/>
    </source>
</evidence>
<sequence length="384" mass="43943">MEMRGVEFLPNEYGYVILVLVLYCFLNFWMAGQVGKARKRYKVGYPTLYAVESENKDAKLFNCVQRGHQNSLEMMPMFFLLMVLGGMGHPCVCSALGVVYIVTRYFYFTGYATGDPQNRLSIGSGFFFPYCHTWEIWVLGVAGARDLHHFIWSKSASTMISDFRLLQSTLLPSSAFAFRFCSPVSKLVARVRKSNSDAWRCLATLDQTKPIFRKLRLQLQDQAPPLMSTYGIAPGNLVAELIDIGKLVAWLAGIVDCYVAEFGNWVEGSWEWKVETRRQLFDRKVKQWAHLQGMLQEQQLSKDFKDEVIWKREPSGKYTSKSFCIYTLSSIDSTDGIWKLVWAKLAPLRVEVFMWQMLLGKKGVKEELVKRGIQLNSSLLCVLG</sequence>
<dbReference type="SUPFAM" id="SSF161084">
    <property type="entry name" value="MAPEG domain-like"/>
    <property type="match status" value="1"/>
</dbReference>
<comment type="pathway">
    <text evidence="14">Lipid metabolism; arachidonate metabolism.</text>
</comment>
<evidence type="ECO:0000256" key="10">
    <source>
        <dbReference type="ARBA" id="ARBA00023139"/>
    </source>
</evidence>
<keyword evidence="12" id="KW-0449">Lipoprotein</keyword>
<dbReference type="GO" id="GO:0004464">
    <property type="term" value="F:leukotriene-C4 synthase activity"/>
    <property type="evidence" value="ECO:0007669"/>
    <property type="project" value="UniProtKB-EC"/>
</dbReference>
<keyword evidence="3 21" id="KW-0812">Transmembrane</keyword>
<dbReference type="PANTHER" id="PTHR10250">
    <property type="entry name" value="MICROSOMAL GLUTATHIONE S-TRANSFERASE"/>
    <property type="match status" value="1"/>
</dbReference>
<evidence type="ECO:0000256" key="17">
    <source>
        <dbReference type="ARBA" id="ARBA00051411"/>
    </source>
</evidence>
<dbReference type="Pfam" id="PF01124">
    <property type="entry name" value="MAPEG"/>
    <property type="match status" value="1"/>
</dbReference>
<dbReference type="GO" id="GO:0004602">
    <property type="term" value="F:glutathione peroxidase activity"/>
    <property type="evidence" value="ECO:0000318"/>
    <property type="project" value="GO_Central"/>
</dbReference>
<keyword evidence="6" id="KW-0560">Oxidoreductase</keyword>
<dbReference type="AlphaFoldDB" id="A0A061FGH8"/>
<evidence type="ECO:0000256" key="15">
    <source>
        <dbReference type="ARBA" id="ARBA00039056"/>
    </source>
</evidence>
<evidence type="ECO:0000313" key="24">
    <source>
        <dbReference type="Proteomes" id="UP000026915"/>
    </source>
</evidence>
<comment type="catalytic activity">
    <reaction evidence="17">
        <text>15-deoxy-Delta(12,14)-prostaglandin J2 + glutathione = 15-deoxy-Delta(12,14)-prostaglandin J2-S-(R)-glutathione</text>
        <dbReference type="Rhea" id="RHEA:75963"/>
        <dbReference type="ChEBI" id="CHEBI:57925"/>
        <dbReference type="ChEBI" id="CHEBI:85236"/>
        <dbReference type="ChEBI" id="CHEBI:194498"/>
    </reaction>
    <physiologicalReaction direction="left-to-right" evidence="17">
        <dbReference type="Rhea" id="RHEA:75964"/>
    </physiologicalReaction>
</comment>
<dbReference type="Gramene" id="EOY16018">
    <property type="protein sequence ID" value="EOY16018"/>
    <property type="gene ID" value="TCM_034917"/>
</dbReference>
<dbReference type="HOGENOM" id="CLU_720436_0_0_1"/>
<keyword evidence="7" id="KW-0443">Lipid metabolism</keyword>
<gene>
    <name evidence="23" type="ORF">TCM_034917</name>
</gene>
<evidence type="ECO:0000256" key="1">
    <source>
        <dbReference type="ARBA" id="ARBA00004374"/>
    </source>
</evidence>
<evidence type="ECO:0000256" key="20">
    <source>
        <dbReference type="ARBA" id="ARBA00076908"/>
    </source>
</evidence>
<dbReference type="PANTHER" id="PTHR10250:SF22">
    <property type="entry name" value="MICROSOMAL GLUTATHIONE S-TRANSFERASE"/>
    <property type="match status" value="1"/>
</dbReference>